<keyword evidence="4" id="KW-1185">Reference proteome</keyword>
<dbReference type="STRING" id="1837282.A6F49_04085"/>
<feature type="domain" description="Transposase IS116/IS110/IS902 C-terminal" evidence="2">
    <location>
        <begin position="233"/>
        <end position="314"/>
    </location>
</feature>
<dbReference type="AlphaFoldDB" id="A0A1B7M325"/>
<dbReference type="GO" id="GO:0004803">
    <property type="term" value="F:transposase activity"/>
    <property type="evidence" value="ECO:0007669"/>
    <property type="project" value="InterPro"/>
</dbReference>
<dbReference type="OrthoDB" id="4337860at2"/>
<feature type="domain" description="Transposase IS110-like N-terminal" evidence="1">
    <location>
        <begin position="12"/>
        <end position="163"/>
    </location>
</feature>
<dbReference type="InterPro" id="IPR003346">
    <property type="entry name" value="Transposase_20"/>
</dbReference>
<dbReference type="GO" id="GO:0006313">
    <property type="term" value="P:DNA transposition"/>
    <property type="evidence" value="ECO:0007669"/>
    <property type="project" value="InterPro"/>
</dbReference>
<dbReference type="RefSeq" id="WP_043055291.1">
    <property type="nucleotide sequence ID" value="NZ_LXEY01000006.1"/>
</dbReference>
<dbReference type="EMBL" id="LXEY01000006">
    <property type="protein sequence ID" value="OAV62985.1"/>
    <property type="molecule type" value="Genomic_DNA"/>
</dbReference>
<evidence type="ECO:0000259" key="1">
    <source>
        <dbReference type="Pfam" id="PF01548"/>
    </source>
</evidence>
<reference evidence="3 4" key="1">
    <citation type="submission" date="2016-04" db="EMBL/GenBank/DDBJ databases">
        <title>First whole genome shotgun sequence of the bacterium Enteractinococcus sp. strain UASWS1574.</title>
        <authorList>
            <person name="Crovadore J."/>
            <person name="Chablais R."/>
            <person name="Lefort F."/>
        </authorList>
    </citation>
    <scope>NUCLEOTIDE SEQUENCE [LARGE SCALE GENOMIC DNA]</scope>
    <source>
        <strain evidence="3 4">UASWS1574</strain>
    </source>
</reference>
<comment type="caution">
    <text evidence="3">The sequence shown here is derived from an EMBL/GenBank/DDBJ whole genome shotgun (WGS) entry which is preliminary data.</text>
</comment>
<dbReference type="PANTHER" id="PTHR33055:SF16">
    <property type="entry name" value="TRANSPOSASE FOR INSERTION SEQUENCE ELEMENT IS1547"/>
    <property type="match status" value="1"/>
</dbReference>
<sequence length="348" mass="38498">MTIVAEHFDYVVGIDTHARTHTYAIVNTRTGARDGCQTFPVSAAGIHRAVAWIQRHTSGAILAAVEGTRSYGATITHALTANNITVVEVKPPGKRQRAGVGKSDDIDATTAAMTVLPHEVSALLQPRSEGLRAALSVLVASRERIDTQRTRNRNALNALLRQIDLGIDARRALTDRQLAEIRSWRVRSTDTVEQHYARAEAVLLATAITDADRALQDNKQQLAELNEQLAPTLQDQFGFGAVTVAWILIAYSHPGRIHSEAAFAALAGVAPLQASSGNTVRHRLNRHGDRLLNKALDVIAKTRMRFDETTKRYVEKRTAQGLSYREIKRALKRYLARSIFRQLQVLMH</sequence>
<dbReference type="Pfam" id="PF02371">
    <property type="entry name" value="Transposase_20"/>
    <property type="match status" value="1"/>
</dbReference>
<organism evidence="3 4">
    <name type="scientific">Enteractinococcus helveticum</name>
    <dbReference type="NCBI Taxonomy" id="1837282"/>
    <lineage>
        <taxon>Bacteria</taxon>
        <taxon>Bacillati</taxon>
        <taxon>Actinomycetota</taxon>
        <taxon>Actinomycetes</taxon>
        <taxon>Micrococcales</taxon>
        <taxon>Micrococcaceae</taxon>
    </lineage>
</organism>
<dbReference type="NCBIfam" id="NF033542">
    <property type="entry name" value="transpos_IS110"/>
    <property type="match status" value="1"/>
</dbReference>
<accession>A0A1B7M325</accession>
<evidence type="ECO:0000259" key="2">
    <source>
        <dbReference type="Pfam" id="PF02371"/>
    </source>
</evidence>
<evidence type="ECO:0000313" key="3">
    <source>
        <dbReference type="EMBL" id="OAV62985.1"/>
    </source>
</evidence>
<dbReference type="GO" id="GO:0003677">
    <property type="term" value="F:DNA binding"/>
    <property type="evidence" value="ECO:0007669"/>
    <property type="project" value="InterPro"/>
</dbReference>
<dbReference type="PANTHER" id="PTHR33055">
    <property type="entry name" value="TRANSPOSASE FOR INSERTION SEQUENCE ELEMENT IS1111A"/>
    <property type="match status" value="1"/>
</dbReference>
<dbReference type="Proteomes" id="UP000078292">
    <property type="component" value="Unassembled WGS sequence"/>
</dbReference>
<protein>
    <submittedName>
        <fullName evidence="3">Transposase</fullName>
    </submittedName>
</protein>
<name>A0A1B7M325_9MICC</name>
<gene>
    <name evidence="3" type="ORF">A6F49_04085</name>
</gene>
<evidence type="ECO:0000313" key="4">
    <source>
        <dbReference type="Proteomes" id="UP000078292"/>
    </source>
</evidence>
<proteinExistence type="predicted"/>
<dbReference type="Pfam" id="PF01548">
    <property type="entry name" value="DEDD_Tnp_IS110"/>
    <property type="match status" value="1"/>
</dbReference>
<dbReference type="InterPro" id="IPR002525">
    <property type="entry name" value="Transp_IS110-like_N"/>
</dbReference>
<dbReference type="InterPro" id="IPR047650">
    <property type="entry name" value="Transpos_IS110"/>
</dbReference>